<accession>A0A6C0J666</accession>
<dbReference type="GO" id="GO:0019985">
    <property type="term" value="P:translesion synthesis"/>
    <property type="evidence" value="ECO:0007669"/>
    <property type="project" value="TreeGrafter"/>
</dbReference>
<dbReference type="InterPro" id="IPR022648">
    <property type="entry name" value="Pr_cel_nuc_antig_N"/>
</dbReference>
<feature type="region of interest" description="Disordered" evidence="3">
    <location>
        <begin position="289"/>
        <end position="308"/>
    </location>
</feature>
<feature type="domain" description="Proliferating cell nuclear antigen PCNA C-terminal" evidence="5">
    <location>
        <begin position="158"/>
        <end position="282"/>
    </location>
</feature>
<dbReference type="SUPFAM" id="SSF55979">
    <property type="entry name" value="DNA clamp"/>
    <property type="match status" value="2"/>
</dbReference>
<dbReference type="GO" id="GO:0006272">
    <property type="term" value="P:leading strand elongation"/>
    <property type="evidence" value="ECO:0007669"/>
    <property type="project" value="TreeGrafter"/>
</dbReference>
<dbReference type="GO" id="GO:0003677">
    <property type="term" value="F:DNA binding"/>
    <property type="evidence" value="ECO:0007669"/>
    <property type="project" value="UniProtKB-KW"/>
</dbReference>
<evidence type="ECO:0000259" key="5">
    <source>
        <dbReference type="Pfam" id="PF02747"/>
    </source>
</evidence>
<dbReference type="InterPro" id="IPR022649">
    <property type="entry name" value="Pr_cel_nuc_antig_C"/>
</dbReference>
<dbReference type="GO" id="GO:0043626">
    <property type="term" value="C:PCNA complex"/>
    <property type="evidence" value="ECO:0007669"/>
    <property type="project" value="TreeGrafter"/>
</dbReference>
<dbReference type="Pfam" id="PF02747">
    <property type="entry name" value="PCNA_C"/>
    <property type="match status" value="1"/>
</dbReference>
<dbReference type="GO" id="GO:0006298">
    <property type="term" value="P:mismatch repair"/>
    <property type="evidence" value="ECO:0007669"/>
    <property type="project" value="TreeGrafter"/>
</dbReference>
<evidence type="ECO:0008006" key="7">
    <source>
        <dbReference type="Google" id="ProtNLM"/>
    </source>
</evidence>
<evidence type="ECO:0000256" key="1">
    <source>
        <dbReference type="ARBA" id="ARBA00010462"/>
    </source>
</evidence>
<evidence type="ECO:0000313" key="6">
    <source>
        <dbReference type="EMBL" id="QHU00793.1"/>
    </source>
</evidence>
<organism evidence="6">
    <name type="scientific">viral metagenome</name>
    <dbReference type="NCBI Taxonomy" id="1070528"/>
    <lineage>
        <taxon>unclassified sequences</taxon>
        <taxon>metagenomes</taxon>
        <taxon>organismal metagenomes</taxon>
    </lineage>
</organism>
<evidence type="ECO:0000256" key="3">
    <source>
        <dbReference type="SAM" id="MobiDB-lite"/>
    </source>
</evidence>
<dbReference type="GO" id="GO:0030337">
    <property type="term" value="F:DNA polymerase processivity factor activity"/>
    <property type="evidence" value="ECO:0007669"/>
    <property type="project" value="InterPro"/>
</dbReference>
<reference evidence="6" key="1">
    <citation type="journal article" date="2020" name="Nature">
        <title>Giant virus diversity and host interactions through global metagenomics.</title>
        <authorList>
            <person name="Schulz F."/>
            <person name="Roux S."/>
            <person name="Paez-Espino D."/>
            <person name="Jungbluth S."/>
            <person name="Walsh D.A."/>
            <person name="Denef V.J."/>
            <person name="McMahon K.D."/>
            <person name="Konstantinidis K.T."/>
            <person name="Eloe-Fadrosh E.A."/>
            <person name="Kyrpides N.C."/>
            <person name="Woyke T."/>
        </authorList>
    </citation>
    <scope>NUCLEOTIDE SEQUENCE</scope>
    <source>
        <strain evidence="6">GVMAG-M-3300025860-20</strain>
    </source>
</reference>
<keyword evidence="2" id="KW-0238">DNA-binding</keyword>
<protein>
    <recommendedName>
        <fullName evidence="7">Proliferating cell nuclear antigen PCNA N-terminal domain-containing protein</fullName>
    </recommendedName>
</protein>
<feature type="domain" description="Proliferating cell nuclear antigen PCNA N-terminal" evidence="4">
    <location>
        <begin position="17"/>
        <end position="141"/>
    </location>
</feature>
<dbReference type="Pfam" id="PF00705">
    <property type="entry name" value="PCNA_N"/>
    <property type="match status" value="1"/>
</dbReference>
<dbReference type="InterPro" id="IPR000730">
    <property type="entry name" value="Pr_cel_nuc_antig"/>
</dbReference>
<proteinExistence type="inferred from homology"/>
<sequence length="308" mass="35454">MGINNVPDNEDSVVEFRTSQIRPIRQLFESIKNKLPDTSLLFHPECMKILQVDTAQTFLVDVKLHGENFDHYYCNPGRGESEQQHIEINLNAENLNAVFKSVTKEDQIFTFTYKYKSNHVELEFHNPKKKEVKCFVIPIQNPENDDDFTEITPAMIDEYSYRMSMLTSDLTSICKTLKNINCDSMQIRHDTNTLKFSSTGDTRGNIIRTGTTYSEKEDDEQLTFIKVPTGEGPYSGKFKFSTFYEFSKSQGNGDNKIVQILLEKDKPIILHYEIGTLGEMYIAMAAFEADDDDEDDDDDDDDENDFTN</sequence>
<dbReference type="GO" id="GO:0006275">
    <property type="term" value="P:regulation of DNA replication"/>
    <property type="evidence" value="ECO:0007669"/>
    <property type="project" value="InterPro"/>
</dbReference>
<name>A0A6C0J666_9ZZZZ</name>
<dbReference type="PANTHER" id="PTHR11352">
    <property type="entry name" value="PROLIFERATING CELL NUCLEAR ANTIGEN"/>
    <property type="match status" value="1"/>
</dbReference>
<comment type="similarity">
    <text evidence="1">Belongs to the PCNA family.</text>
</comment>
<evidence type="ECO:0000259" key="4">
    <source>
        <dbReference type="Pfam" id="PF00705"/>
    </source>
</evidence>
<dbReference type="EMBL" id="MN740329">
    <property type="protein sequence ID" value="QHU00793.1"/>
    <property type="molecule type" value="Genomic_DNA"/>
</dbReference>
<dbReference type="AlphaFoldDB" id="A0A6C0J666"/>
<dbReference type="InterPro" id="IPR046938">
    <property type="entry name" value="DNA_clamp_sf"/>
</dbReference>
<evidence type="ECO:0000256" key="2">
    <source>
        <dbReference type="ARBA" id="ARBA00023125"/>
    </source>
</evidence>
<dbReference type="PANTHER" id="PTHR11352:SF0">
    <property type="entry name" value="PROLIFERATING CELL NUCLEAR ANTIGEN"/>
    <property type="match status" value="1"/>
</dbReference>
<dbReference type="Gene3D" id="3.70.10.10">
    <property type="match status" value="1"/>
</dbReference>